<evidence type="ECO:0000256" key="1">
    <source>
        <dbReference type="SAM" id="Phobius"/>
    </source>
</evidence>
<keyword evidence="1" id="KW-1133">Transmembrane helix</keyword>
<proteinExistence type="predicted"/>
<dbReference type="HOGENOM" id="CLU_104988_0_0_0"/>
<keyword evidence="1" id="KW-0472">Membrane</keyword>
<reference evidence="2" key="1">
    <citation type="journal article" date="2015" name="PeerJ">
        <title>First genomic representation of candidate bacterial phylum KSB3 points to enhanced environmental sensing as a trigger of wastewater bulking.</title>
        <authorList>
            <person name="Sekiguchi Y."/>
            <person name="Ohashi A."/>
            <person name="Parks D.H."/>
            <person name="Yamauchi T."/>
            <person name="Tyson G.W."/>
            <person name="Hugenholtz P."/>
        </authorList>
    </citation>
    <scope>NUCLEOTIDE SEQUENCE [LARGE SCALE GENOMIC DNA]</scope>
</reference>
<dbReference type="EMBL" id="DF820477">
    <property type="protein sequence ID" value="GAK61226.1"/>
    <property type="molecule type" value="Genomic_DNA"/>
</dbReference>
<feature type="transmembrane region" description="Helical" evidence="1">
    <location>
        <begin position="193"/>
        <end position="212"/>
    </location>
</feature>
<dbReference type="AlphaFoldDB" id="A0A081C9H1"/>
<keyword evidence="3" id="KW-1185">Reference proteome</keyword>
<evidence type="ECO:0000313" key="2">
    <source>
        <dbReference type="EMBL" id="GAK61226.1"/>
    </source>
</evidence>
<keyword evidence="1" id="KW-0812">Transmembrane</keyword>
<accession>A0A081C9H1</accession>
<protein>
    <recommendedName>
        <fullName evidence="4">HNH endonuclease 5 domain-containing protein</fullName>
    </recommendedName>
</protein>
<sequence>MKNIQETCIYCGKNPKETDDHVPPKSFYPKPRPSDLITVPSCLRCNQSAGKDEEFFLATFMFSHAGISKAGQRLWSEKVHRMFQKNVGLKRKIAEGLKYANLVTPAGIFIGRRLLVSTDETRFDNVVNKIVKGLYYFEYNEPLPLEAEITTLFLTTQENFELVGSYVNQLVQGSKGWKGIFEYKHNRAMDRKVGSMWLLLFYNFAAFWTVTIEKEY</sequence>
<dbReference type="STRING" id="1499967.U27_01125"/>
<organism evidence="2">
    <name type="scientific">Vecturithrix granuli</name>
    <dbReference type="NCBI Taxonomy" id="1499967"/>
    <lineage>
        <taxon>Bacteria</taxon>
        <taxon>Candidatus Moduliflexota</taxon>
        <taxon>Candidatus Vecturitrichia</taxon>
        <taxon>Candidatus Vecturitrichales</taxon>
        <taxon>Candidatus Vecturitrichaceae</taxon>
        <taxon>Candidatus Vecturithrix</taxon>
    </lineage>
</organism>
<name>A0A081C9H1_VECG1</name>
<dbReference type="Gene3D" id="1.10.30.50">
    <property type="match status" value="1"/>
</dbReference>
<dbReference type="Proteomes" id="UP000030661">
    <property type="component" value="Unassembled WGS sequence"/>
</dbReference>
<gene>
    <name evidence="2" type="ORF">U27_01125</name>
</gene>
<evidence type="ECO:0008006" key="4">
    <source>
        <dbReference type="Google" id="ProtNLM"/>
    </source>
</evidence>
<evidence type="ECO:0000313" key="3">
    <source>
        <dbReference type="Proteomes" id="UP000030661"/>
    </source>
</evidence>